<keyword evidence="3" id="KW-1185">Reference proteome</keyword>
<dbReference type="PANTHER" id="PTHR35279">
    <property type="match status" value="1"/>
</dbReference>
<dbReference type="Proteomes" id="UP000327013">
    <property type="component" value="Chromosome 3"/>
</dbReference>
<feature type="region of interest" description="Disordered" evidence="1">
    <location>
        <begin position="59"/>
        <end position="91"/>
    </location>
</feature>
<organism evidence="2 3">
    <name type="scientific">Carpinus fangiana</name>
    <dbReference type="NCBI Taxonomy" id="176857"/>
    <lineage>
        <taxon>Eukaryota</taxon>
        <taxon>Viridiplantae</taxon>
        <taxon>Streptophyta</taxon>
        <taxon>Embryophyta</taxon>
        <taxon>Tracheophyta</taxon>
        <taxon>Spermatophyta</taxon>
        <taxon>Magnoliopsida</taxon>
        <taxon>eudicotyledons</taxon>
        <taxon>Gunneridae</taxon>
        <taxon>Pentapetalae</taxon>
        <taxon>rosids</taxon>
        <taxon>fabids</taxon>
        <taxon>Fagales</taxon>
        <taxon>Betulaceae</taxon>
        <taxon>Carpinus</taxon>
    </lineage>
</organism>
<dbReference type="AlphaFoldDB" id="A0A5N6R0A7"/>
<evidence type="ECO:0000313" key="3">
    <source>
        <dbReference type="Proteomes" id="UP000327013"/>
    </source>
</evidence>
<dbReference type="PANTHER" id="PTHR35279:SF3">
    <property type="entry name" value="GLYCOSYL HYDROLASE FAMILY 32 N-TERMINAL DOMAIN-CONTAINING PROTEIN"/>
    <property type="match status" value="1"/>
</dbReference>
<accession>A0A5N6R0A7</accession>
<sequence length="554" mass="61427">MMNATNLIQPPWLSTQPQTLALYASSTSLYSNFPSHQRSPCPKSRNSAFFLTQCSTKPGIDSNNATNRNPAIERDSSSKSQHLATPTPNQALTSTCSRGLVLDLGPKNSWDGTEIGSPVVKRFIGDNEERWYMWYHGRSDGSNTSDSIGLAVSRNGIHWARGAGHVRSCGDAGLVMNCSKNWWAFDTQSIRPSEMVIMSSPMYSAVYWLYYTGYSSEEVNLPGDTNMLQNPERVLSGDKKDACHRIGKIFKSLPGLACSQDGRHWARIEGDHHSGALLDVGSDKEWDSLFIAAPQVVVHSNDDLRMYYHSFDVENGQFALGIARSRDGIRWVKLGKIMGGGSDGSFDELGVKNACVVRSNREGNYLMAYEGVSADGTRSIGLAVSPDGLKNWKRLQEDPVVKPSEKDGWDNKGVGSPCLVQMEGNVDKWRLYYVGIGHGGMTGIGLAVSEGSNIRNFRRWAGSHLSQHKSRMCQMQLQSKGWYSIPWLYSISMCVETQPHKWNIAPEFSKLLLSSSSLHYHSETESTRILVLQNIFSAIIYPLAPGMELKFTKS</sequence>
<dbReference type="Gene3D" id="2.115.10.20">
    <property type="entry name" value="Glycosyl hydrolase domain, family 43"/>
    <property type="match status" value="3"/>
</dbReference>
<evidence type="ECO:0000256" key="1">
    <source>
        <dbReference type="SAM" id="MobiDB-lite"/>
    </source>
</evidence>
<feature type="compositionally biased region" description="Polar residues" evidence="1">
    <location>
        <begin position="59"/>
        <end position="69"/>
    </location>
</feature>
<evidence type="ECO:0008006" key="4">
    <source>
        <dbReference type="Google" id="ProtNLM"/>
    </source>
</evidence>
<dbReference type="InterPro" id="IPR023296">
    <property type="entry name" value="Glyco_hydro_beta-prop_sf"/>
</dbReference>
<protein>
    <recommendedName>
        <fullName evidence="4">Glycosyl hydrolase family 32 N-terminal domain-containing protein</fullName>
    </recommendedName>
</protein>
<proteinExistence type="predicted"/>
<reference evidence="2 3" key="1">
    <citation type="submission" date="2019-06" db="EMBL/GenBank/DDBJ databases">
        <title>A chromosomal-level reference genome of Carpinus fangiana (Coryloideae, Betulaceae).</title>
        <authorList>
            <person name="Yang X."/>
            <person name="Wang Z."/>
            <person name="Zhang L."/>
            <person name="Hao G."/>
            <person name="Liu J."/>
            <person name="Yang Y."/>
        </authorList>
    </citation>
    <scope>NUCLEOTIDE SEQUENCE [LARGE SCALE GENOMIC DNA]</scope>
    <source>
        <strain evidence="2">Cfa_2016G</strain>
        <tissue evidence="2">Leaf</tissue>
    </source>
</reference>
<evidence type="ECO:0000313" key="2">
    <source>
        <dbReference type="EMBL" id="KAE8023219.1"/>
    </source>
</evidence>
<gene>
    <name evidence="2" type="ORF">FH972_008945</name>
</gene>
<dbReference type="SUPFAM" id="SSF75005">
    <property type="entry name" value="Arabinanase/levansucrase/invertase"/>
    <property type="match status" value="2"/>
</dbReference>
<dbReference type="OrthoDB" id="3510at2759"/>
<feature type="compositionally biased region" description="Polar residues" evidence="1">
    <location>
        <begin position="78"/>
        <end position="91"/>
    </location>
</feature>
<name>A0A5N6R0A7_9ROSI</name>
<dbReference type="EMBL" id="CM017323">
    <property type="protein sequence ID" value="KAE8023219.1"/>
    <property type="molecule type" value="Genomic_DNA"/>
</dbReference>